<reference evidence="2 4" key="1">
    <citation type="submission" date="2015-02" db="EMBL/GenBank/DDBJ databases">
        <authorList>
            <person name="Chooi Y.-H."/>
        </authorList>
    </citation>
    <scope>NUCLEOTIDE SEQUENCE [LARGE SCALE GENOMIC DNA]</scope>
    <source>
        <strain evidence="2">E3</strain>
    </source>
</reference>
<evidence type="ECO:0000259" key="1">
    <source>
        <dbReference type="PROSITE" id="PS50132"/>
    </source>
</evidence>
<dbReference type="PROSITE" id="PS50132">
    <property type="entry name" value="RGS"/>
    <property type="match status" value="1"/>
</dbReference>
<keyword evidence="4" id="KW-1185">Reference proteome</keyword>
<accession>A0A0G4ITG5</accession>
<dbReference type="STRING" id="37360.A0A0G4ITG5"/>
<sequence length="180" mass="20976">MINVRTVLNGFRTKTRRHPAKDEPVVESPKRPTVTASVLDGIRLLDVLQDRAPEPLTLTAFKEFCRSMMTLESIEFWLHVERLRSLPDATAAVMEYEYVYYTYIQRNAPHEVNVSARDANIALRRLQKCIKQNRIDKTIFDDCQNSVQELLSRDVFMRFKQRFSPESRSATNDNTAIRKP</sequence>
<reference evidence="3 5" key="2">
    <citation type="submission" date="2018-03" db="EMBL/GenBank/DDBJ databases">
        <authorList>
            <person name="Fogelqvist J."/>
        </authorList>
    </citation>
    <scope>NUCLEOTIDE SEQUENCE [LARGE SCALE GENOMIC DNA]</scope>
</reference>
<dbReference type="OrthoDB" id="196547at2759"/>
<dbReference type="Gene3D" id="1.10.167.10">
    <property type="entry name" value="Regulator of G-protein Signalling 4, domain 2"/>
    <property type="match status" value="1"/>
</dbReference>
<dbReference type="Pfam" id="PF00615">
    <property type="entry name" value="RGS"/>
    <property type="match status" value="1"/>
</dbReference>
<dbReference type="PANTHER" id="PTHR10845:SF192">
    <property type="entry name" value="DOUBLE HIT, ISOFORM B"/>
    <property type="match status" value="1"/>
</dbReference>
<dbReference type="InterPro" id="IPR036305">
    <property type="entry name" value="RGS_sf"/>
</dbReference>
<dbReference type="Proteomes" id="UP000039324">
    <property type="component" value="Unassembled WGS sequence"/>
</dbReference>
<dbReference type="SMART" id="SM00315">
    <property type="entry name" value="RGS"/>
    <property type="match status" value="1"/>
</dbReference>
<dbReference type="Proteomes" id="UP000290189">
    <property type="component" value="Unassembled WGS sequence"/>
</dbReference>
<dbReference type="SUPFAM" id="SSF48097">
    <property type="entry name" value="Regulator of G-protein signaling, RGS"/>
    <property type="match status" value="1"/>
</dbReference>
<feature type="domain" description="RGS" evidence="1">
    <location>
        <begin position="47"/>
        <end position="159"/>
    </location>
</feature>
<name>A0A0G4ITG5_PLABS</name>
<geneLocation type="mitochondrion" evidence="3"/>
<gene>
    <name evidence="2" type="ORF">PBRA_006674</name>
    <name evidence="3" type="ORF">PLBR_LOCUS3027</name>
</gene>
<dbReference type="EMBL" id="OVEO01000004">
    <property type="protein sequence ID" value="SPQ95812.1"/>
    <property type="molecule type" value="Genomic_DNA"/>
</dbReference>
<dbReference type="InterPro" id="IPR016137">
    <property type="entry name" value="RGS"/>
</dbReference>
<dbReference type="EMBL" id="CDSF01000085">
    <property type="protein sequence ID" value="CEO98560.1"/>
    <property type="molecule type" value="Genomic_DNA"/>
</dbReference>
<dbReference type="PANTHER" id="PTHR10845">
    <property type="entry name" value="REGULATOR OF G PROTEIN SIGNALING"/>
    <property type="match status" value="1"/>
</dbReference>
<organism evidence="2 4">
    <name type="scientific">Plasmodiophora brassicae</name>
    <name type="common">Clubroot disease agent</name>
    <dbReference type="NCBI Taxonomy" id="37360"/>
    <lineage>
        <taxon>Eukaryota</taxon>
        <taxon>Sar</taxon>
        <taxon>Rhizaria</taxon>
        <taxon>Endomyxa</taxon>
        <taxon>Phytomyxea</taxon>
        <taxon>Plasmodiophorida</taxon>
        <taxon>Plasmodiophoridae</taxon>
        <taxon>Plasmodiophora</taxon>
    </lineage>
</organism>
<protein>
    <recommendedName>
        <fullName evidence="1">RGS domain-containing protein</fullName>
    </recommendedName>
</protein>
<dbReference type="CDD" id="cd07440">
    <property type="entry name" value="RGS"/>
    <property type="match status" value="1"/>
</dbReference>
<dbReference type="PRINTS" id="PR01301">
    <property type="entry name" value="RGSPROTEIN"/>
</dbReference>
<dbReference type="InterPro" id="IPR044926">
    <property type="entry name" value="RGS_subdomain_2"/>
</dbReference>
<dbReference type="AlphaFoldDB" id="A0A0G4ITG5"/>
<evidence type="ECO:0000313" key="3">
    <source>
        <dbReference type="EMBL" id="SPQ95812.1"/>
    </source>
</evidence>
<keyword evidence="3" id="KW-0496">Mitochondrion</keyword>
<evidence type="ECO:0000313" key="4">
    <source>
        <dbReference type="Proteomes" id="UP000039324"/>
    </source>
</evidence>
<evidence type="ECO:0000313" key="5">
    <source>
        <dbReference type="Proteomes" id="UP000290189"/>
    </source>
</evidence>
<evidence type="ECO:0000313" key="2">
    <source>
        <dbReference type="EMBL" id="CEO98560.1"/>
    </source>
</evidence>
<proteinExistence type="predicted"/>